<evidence type="ECO:0000313" key="2">
    <source>
        <dbReference type="Proteomes" id="UP001479436"/>
    </source>
</evidence>
<sequence length="162" mass="18218">MAQEKSYTEEEEASIIEDFDSGIGSLTEIGSTTTLPSIKMTLDNDFSDKNSLLYWDIDITYPSDFYEDEKRLSIALSYLTDDDSHSHISSSLDLESCSGGVLFEKKPTKLGGLRDKLKGSIKHSLGFILHNEKWLLDGQYLIALGHHKIKAAKSKVYQSKEY</sequence>
<organism evidence="1 2">
    <name type="scientific">Basidiobolus ranarum</name>
    <dbReference type="NCBI Taxonomy" id="34480"/>
    <lineage>
        <taxon>Eukaryota</taxon>
        <taxon>Fungi</taxon>
        <taxon>Fungi incertae sedis</taxon>
        <taxon>Zoopagomycota</taxon>
        <taxon>Entomophthoromycotina</taxon>
        <taxon>Basidiobolomycetes</taxon>
        <taxon>Basidiobolales</taxon>
        <taxon>Basidiobolaceae</taxon>
        <taxon>Basidiobolus</taxon>
    </lineage>
</organism>
<evidence type="ECO:0000313" key="1">
    <source>
        <dbReference type="EMBL" id="KAK9760396.1"/>
    </source>
</evidence>
<protein>
    <submittedName>
        <fullName evidence="1">Uncharacterized protein</fullName>
    </submittedName>
</protein>
<dbReference type="EMBL" id="JASJQH010002184">
    <property type="protein sequence ID" value="KAK9760396.1"/>
    <property type="molecule type" value="Genomic_DNA"/>
</dbReference>
<gene>
    <name evidence="1" type="ORF">K7432_015615</name>
</gene>
<keyword evidence="2" id="KW-1185">Reference proteome</keyword>
<name>A0ABR2WG20_9FUNG</name>
<comment type="caution">
    <text evidence="1">The sequence shown here is derived from an EMBL/GenBank/DDBJ whole genome shotgun (WGS) entry which is preliminary data.</text>
</comment>
<accession>A0ABR2WG20</accession>
<dbReference type="Proteomes" id="UP001479436">
    <property type="component" value="Unassembled WGS sequence"/>
</dbReference>
<proteinExistence type="predicted"/>
<reference evidence="1 2" key="1">
    <citation type="submission" date="2023-04" db="EMBL/GenBank/DDBJ databases">
        <title>Genome of Basidiobolus ranarum AG-B5.</title>
        <authorList>
            <person name="Stajich J.E."/>
            <person name="Carter-House D."/>
            <person name="Gryganskyi A."/>
        </authorList>
    </citation>
    <scope>NUCLEOTIDE SEQUENCE [LARGE SCALE GENOMIC DNA]</scope>
    <source>
        <strain evidence="1 2">AG-B5</strain>
    </source>
</reference>